<feature type="coiled-coil region" evidence="1">
    <location>
        <begin position="620"/>
        <end position="660"/>
    </location>
</feature>
<protein>
    <submittedName>
        <fullName evidence="4">Uncharacterized protein</fullName>
    </submittedName>
</protein>
<feature type="transmembrane region" description="Helical" evidence="3">
    <location>
        <begin position="390"/>
        <end position="408"/>
    </location>
</feature>
<reference evidence="4" key="1">
    <citation type="submission" date="2021-11" db="EMBL/GenBank/DDBJ databases">
        <authorList>
            <consortium name="Genoscope - CEA"/>
            <person name="William W."/>
        </authorList>
    </citation>
    <scope>NUCLEOTIDE SEQUENCE</scope>
</reference>
<evidence type="ECO:0000313" key="5">
    <source>
        <dbReference type="Proteomes" id="UP000789595"/>
    </source>
</evidence>
<feature type="region of interest" description="Disordered" evidence="2">
    <location>
        <begin position="1"/>
        <end position="57"/>
    </location>
</feature>
<feature type="transmembrane region" description="Helical" evidence="3">
    <location>
        <begin position="524"/>
        <end position="543"/>
    </location>
</feature>
<evidence type="ECO:0000256" key="2">
    <source>
        <dbReference type="SAM" id="MobiDB-lite"/>
    </source>
</evidence>
<feature type="transmembrane region" description="Helical" evidence="3">
    <location>
        <begin position="321"/>
        <end position="341"/>
    </location>
</feature>
<dbReference type="Pfam" id="PF06772">
    <property type="entry name" value="LtrA"/>
    <property type="match status" value="1"/>
</dbReference>
<dbReference type="AlphaFoldDB" id="A0A8J2WZ50"/>
<keyword evidence="5" id="KW-1185">Reference proteome</keyword>
<feature type="transmembrane region" description="Helical" evidence="3">
    <location>
        <begin position="362"/>
        <end position="384"/>
    </location>
</feature>
<feature type="transmembrane region" description="Helical" evidence="3">
    <location>
        <begin position="290"/>
        <end position="309"/>
    </location>
</feature>
<feature type="transmembrane region" description="Helical" evidence="3">
    <location>
        <begin position="429"/>
        <end position="451"/>
    </location>
</feature>
<sequence>MAEIVNVDAFEDAGDDAAEPAEPATESKLEGRWGSSGWDDTEQRKSDYESHARPEPINQRVKSLLRGSGSWRQGTQRNIGSQKDQGLLNDSFFSNVEDVLFDDDPGGYDSEESVEEVFEAIEGIYCPPLTLKEHEWYCTHVLNLHKETKSSWDELFFDLALVAAFGSLASCLTLSSESDVHHRRLSSSDVHMSFPRAVFLYCLETATVISVRRFTDGHRAQWRRNDLFGSLLLLGRAICCLGMGGAAPHGDACVWKFHAWNALANGLGLWSVADSFLSQPIHWRTLTTEAVNLIANAFVSLLFVVILHPDLGHIEIGWLGYALWAIYLPFMYCGSWMLPHSGIGPHSLSTLVVNVEYVSERFGLLVIITCGESLFAAVAILQQSDSVKKMLVACLSVYYALLIKLLYFELQSCVAKHAINVNALRSIMWTLAHLPLYISAAGAGAVLHWAATGHKWLVRERNLFLGFTCVLLLSLSIIALFHGKLHNDRGVWWTKKKARVSIRLMLCIIIVLGCVWPKKDRENVWTILYVCALVTIDFMYEFYAKRALFVEHQIEDREHLTEEELELRKLLETLTGDQLNVTVPAGLRQGDSFKVNEETITVPHGFVAGASPRLAASNRLREVRKKLKNIGSSVEDARARAEKRERITAAKAKLAAARRKITLARRIRPPTERVRSPTI</sequence>
<feature type="transmembrane region" description="Helical" evidence="3">
    <location>
        <begin position="463"/>
        <end position="481"/>
    </location>
</feature>
<feature type="transmembrane region" description="Helical" evidence="3">
    <location>
        <begin position="155"/>
        <end position="176"/>
    </location>
</feature>
<dbReference type="PANTHER" id="PTHR36840:SF1">
    <property type="entry name" value="BLL5714 PROTEIN"/>
    <property type="match status" value="1"/>
</dbReference>
<feature type="transmembrane region" description="Helical" evidence="3">
    <location>
        <begin position="196"/>
        <end position="215"/>
    </location>
</feature>
<evidence type="ECO:0000256" key="3">
    <source>
        <dbReference type="SAM" id="Phobius"/>
    </source>
</evidence>
<dbReference type="PANTHER" id="PTHR36840">
    <property type="entry name" value="BLL5714 PROTEIN"/>
    <property type="match status" value="1"/>
</dbReference>
<dbReference type="Proteomes" id="UP000789595">
    <property type="component" value="Unassembled WGS sequence"/>
</dbReference>
<dbReference type="EMBL" id="CAKKNE010000002">
    <property type="protein sequence ID" value="CAH0367601.1"/>
    <property type="molecule type" value="Genomic_DNA"/>
</dbReference>
<keyword evidence="1" id="KW-0175">Coiled coil</keyword>
<feature type="transmembrane region" description="Helical" evidence="3">
    <location>
        <begin position="227"/>
        <end position="247"/>
    </location>
</feature>
<feature type="compositionally biased region" description="Basic and acidic residues" evidence="2">
    <location>
        <begin position="41"/>
        <end position="54"/>
    </location>
</feature>
<evidence type="ECO:0000256" key="1">
    <source>
        <dbReference type="SAM" id="Coils"/>
    </source>
</evidence>
<feature type="compositionally biased region" description="Acidic residues" evidence="2">
    <location>
        <begin position="9"/>
        <end position="19"/>
    </location>
</feature>
<organism evidence="4 5">
    <name type="scientific">Pelagomonas calceolata</name>
    <dbReference type="NCBI Taxonomy" id="35677"/>
    <lineage>
        <taxon>Eukaryota</taxon>
        <taxon>Sar</taxon>
        <taxon>Stramenopiles</taxon>
        <taxon>Ochrophyta</taxon>
        <taxon>Pelagophyceae</taxon>
        <taxon>Pelagomonadales</taxon>
        <taxon>Pelagomonadaceae</taxon>
        <taxon>Pelagomonas</taxon>
    </lineage>
</organism>
<accession>A0A8J2WZ50</accession>
<evidence type="ECO:0000313" key="4">
    <source>
        <dbReference type="EMBL" id="CAH0367601.1"/>
    </source>
</evidence>
<dbReference type="OrthoDB" id="191995at2759"/>
<comment type="caution">
    <text evidence="4">The sequence shown here is derived from an EMBL/GenBank/DDBJ whole genome shotgun (WGS) entry which is preliminary data.</text>
</comment>
<proteinExistence type="predicted"/>
<name>A0A8J2WZ50_9STRA</name>
<feature type="transmembrane region" description="Helical" evidence="3">
    <location>
        <begin position="502"/>
        <end position="518"/>
    </location>
</feature>
<dbReference type="InterPro" id="IPR010640">
    <property type="entry name" value="Low_temperature_requirement_A"/>
</dbReference>
<keyword evidence="3" id="KW-0472">Membrane</keyword>
<keyword evidence="3" id="KW-1133">Transmembrane helix</keyword>
<keyword evidence="3" id="KW-0812">Transmembrane</keyword>
<gene>
    <name evidence="4" type="ORF">PECAL_2P06330</name>
</gene>